<dbReference type="KEGG" id="ptw:TUM18999_46910"/>
<dbReference type="Proteomes" id="UP000509383">
    <property type="component" value="Chromosome"/>
</dbReference>
<gene>
    <name evidence="1" type="ORF">TUM18999_46910</name>
    <name evidence="2" type="ORF">TUM20286_05530</name>
</gene>
<dbReference type="Proteomes" id="UP001054892">
    <property type="component" value="Unassembled WGS sequence"/>
</dbReference>
<organism evidence="1 3">
    <name type="scientific">Pseudomonas tohonis</name>
    <dbReference type="NCBI Taxonomy" id="2725477"/>
    <lineage>
        <taxon>Bacteria</taxon>
        <taxon>Pseudomonadati</taxon>
        <taxon>Pseudomonadota</taxon>
        <taxon>Gammaproteobacteria</taxon>
        <taxon>Pseudomonadales</taxon>
        <taxon>Pseudomonadaceae</taxon>
        <taxon>Pseudomonas</taxon>
    </lineage>
</organism>
<reference evidence="1 3" key="1">
    <citation type="submission" date="2020-05" db="EMBL/GenBank/DDBJ databases">
        <title>Characterization of novel class B3 metallo-beta-lactamase from novel Pseudomonas species.</title>
        <authorList>
            <person name="Yamada K."/>
            <person name="Aoki K."/>
            <person name="Ishii Y."/>
        </authorList>
    </citation>
    <scope>NUCLEOTIDE SEQUENCE [LARGE SCALE GENOMIC DNA]</scope>
    <source>
        <strain evidence="1 3">TUM18999</strain>
        <strain evidence="2 4">TUM20286</strain>
    </source>
</reference>
<accession>A0A6J4EA93</accession>
<keyword evidence="4" id="KW-1185">Reference proteome</keyword>
<dbReference type="RefSeq" id="WP_173176212.1">
    <property type="nucleotide sequence ID" value="NZ_AP023189.1"/>
</dbReference>
<dbReference type="AlphaFoldDB" id="A0A6J4EA93"/>
<evidence type="ECO:0000313" key="3">
    <source>
        <dbReference type="Proteomes" id="UP000509383"/>
    </source>
</evidence>
<evidence type="ECO:0000313" key="4">
    <source>
        <dbReference type="Proteomes" id="UP001054892"/>
    </source>
</evidence>
<dbReference type="EMBL" id="BQKM01000001">
    <property type="protein sequence ID" value="GJN50801.1"/>
    <property type="molecule type" value="Genomic_DNA"/>
</dbReference>
<proteinExistence type="predicted"/>
<name>A0A6J4EA93_9PSED</name>
<protein>
    <submittedName>
        <fullName evidence="1">Uncharacterized protein</fullName>
    </submittedName>
</protein>
<evidence type="ECO:0000313" key="1">
    <source>
        <dbReference type="EMBL" id="BCG26500.1"/>
    </source>
</evidence>
<sequence length="67" mass="7606">MFTDGARKLHTDALANKAPRYLHLPTNRRYLVISDDGDSCDLQGVDMRTIPVSKEALADHNVWERLP</sequence>
<dbReference type="EMBL" id="AP023189">
    <property type="protein sequence ID" value="BCG26500.1"/>
    <property type="molecule type" value="Genomic_DNA"/>
</dbReference>
<evidence type="ECO:0000313" key="2">
    <source>
        <dbReference type="EMBL" id="GJN50801.1"/>
    </source>
</evidence>